<dbReference type="EMBL" id="CM000884">
    <property type="protein sequence ID" value="PNT60879.1"/>
    <property type="molecule type" value="Genomic_DNA"/>
</dbReference>
<protein>
    <submittedName>
        <fullName evidence="1 2">Uncharacterized protein</fullName>
    </submittedName>
</protein>
<dbReference type="EnsemblPlants" id="PNT60879">
    <property type="protein sequence ID" value="PNT60879"/>
    <property type="gene ID" value="BRADI_5g07357v3"/>
</dbReference>
<evidence type="ECO:0000313" key="1">
    <source>
        <dbReference type="EMBL" id="PNT60879.1"/>
    </source>
</evidence>
<keyword evidence="3" id="KW-1185">Reference proteome</keyword>
<evidence type="ECO:0000313" key="2">
    <source>
        <dbReference type="EnsemblPlants" id="PNT60879"/>
    </source>
</evidence>
<sequence>MMPVHTASIVQRPSSIDPWKYSEFNECSQIARSQIVCSCTWGVCIPEATCPYTHQYCCYFYFLRTPTSVHLVLF</sequence>
<dbReference type="InParanoid" id="A0A2K2CFT3"/>
<gene>
    <name evidence="1" type="ORF">BRADI_5g07357v3</name>
</gene>
<reference evidence="1 2" key="1">
    <citation type="journal article" date="2010" name="Nature">
        <title>Genome sequencing and analysis of the model grass Brachypodium distachyon.</title>
        <authorList>
            <consortium name="International Brachypodium Initiative"/>
        </authorList>
    </citation>
    <scope>NUCLEOTIDE SEQUENCE [LARGE SCALE GENOMIC DNA]</scope>
    <source>
        <strain evidence="1 2">Bd21</strain>
    </source>
</reference>
<reference evidence="1" key="2">
    <citation type="submission" date="2017-06" db="EMBL/GenBank/DDBJ databases">
        <title>WGS assembly of Brachypodium distachyon.</title>
        <authorList>
            <consortium name="The International Brachypodium Initiative"/>
            <person name="Lucas S."/>
            <person name="Harmon-Smith M."/>
            <person name="Lail K."/>
            <person name="Tice H."/>
            <person name="Grimwood J."/>
            <person name="Bruce D."/>
            <person name="Barry K."/>
            <person name="Shu S."/>
            <person name="Lindquist E."/>
            <person name="Wang M."/>
            <person name="Pitluck S."/>
            <person name="Vogel J.P."/>
            <person name="Garvin D.F."/>
            <person name="Mockler T.C."/>
            <person name="Schmutz J."/>
            <person name="Rokhsar D."/>
            <person name="Bevan M.W."/>
        </authorList>
    </citation>
    <scope>NUCLEOTIDE SEQUENCE</scope>
    <source>
        <strain evidence="1">Bd21</strain>
    </source>
</reference>
<name>A0A2K2CFT3_BRADI</name>
<dbReference type="Gramene" id="PNT60879">
    <property type="protein sequence ID" value="PNT60879"/>
    <property type="gene ID" value="BRADI_5g07357v3"/>
</dbReference>
<proteinExistence type="predicted"/>
<reference evidence="2" key="3">
    <citation type="submission" date="2018-08" db="UniProtKB">
        <authorList>
            <consortium name="EnsemblPlants"/>
        </authorList>
    </citation>
    <scope>IDENTIFICATION</scope>
    <source>
        <strain evidence="2">cv. Bd21</strain>
    </source>
</reference>
<organism evidence="1">
    <name type="scientific">Brachypodium distachyon</name>
    <name type="common">Purple false brome</name>
    <name type="synonym">Trachynia distachya</name>
    <dbReference type="NCBI Taxonomy" id="15368"/>
    <lineage>
        <taxon>Eukaryota</taxon>
        <taxon>Viridiplantae</taxon>
        <taxon>Streptophyta</taxon>
        <taxon>Embryophyta</taxon>
        <taxon>Tracheophyta</taxon>
        <taxon>Spermatophyta</taxon>
        <taxon>Magnoliopsida</taxon>
        <taxon>Liliopsida</taxon>
        <taxon>Poales</taxon>
        <taxon>Poaceae</taxon>
        <taxon>BOP clade</taxon>
        <taxon>Pooideae</taxon>
        <taxon>Stipodae</taxon>
        <taxon>Brachypodieae</taxon>
        <taxon>Brachypodium</taxon>
    </lineage>
</organism>
<dbReference type="AlphaFoldDB" id="A0A2K2CFT3"/>
<dbReference type="Proteomes" id="UP000008810">
    <property type="component" value="Chromosome 5"/>
</dbReference>
<evidence type="ECO:0000313" key="3">
    <source>
        <dbReference type="Proteomes" id="UP000008810"/>
    </source>
</evidence>
<accession>A0A2K2CFT3</accession>